<evidence type="ECO:0000256" key="1">
    <source>
        <dbReference type="ARBA" id="ARBA00000312"/>
    </source>
</evidence>
<evidence type="ECO:0000256" key="4">
    <source>
        <dbReference type="ARBA" id="ARBA00003889"/>
    </source>
</evidence>
<protein>
    <recommendedName>
        <fullName evidence="16">Adenosylcobinamide kinase</fullName>
        <ecNumber evidence="8">2.7.1.156</ecNumber>
        <ecNumber evidence="9">2.7.7.62</ecNumber>
    </recommendedName>
    <alternativeName>
        <fullName evidence="17">Adenosylcobinamide-phosphate guanylyltransferase</fullName>
    </alternativeName>
</protein>
<keyword evidence="20" id="KW-0548">Nucleotidyltransferase</keyword>
<evidence type="ECO:0000313" key="21">
    <source>
        <dbReference type="Proteomes" id="UP000198915"/>
    </source>
</evidence>
<reference evidence="21" key="1">
    <citation type="submission" date="2016-10" db="EMBL/GenBank/DDBJ databases">
        <authorList>
            <person name="Varghese N."/>
            <person name="Submissions S."/>
        </authorList>
    </citation>
    <scope>NUCLEOTIDE SEQUENCE [LARGE SCALE GENOMIC DNA]</scope>
    <source>
        <strain evidence="21">OK042</strain>
    </source>
</reference>
<evidence type="ECO:0000256" key="15">
    <source>
        <dbReference type="ARBA" id="ARBA00023134"/>
    </source>
</evidence>
<gene>
    <name evidence="20" type="ORF">SAMN05518846_104205</name>
</gene>
<evidence type="ECO:0000256" key="18">
    <source>
        <dbReference type="PIRSR" id="PIRSR006135-1"/>
    </source>
</evidence>
<comment type="catalytic activity">
    <reaction evidence="3">
        <text>adenosylcob(III)inamide + GTP = adenosylcob(III)inamide phosphate + GDP + H(+)</text>
        <dbReference type="Rhea" id="RHEA:15765"/>
        <dbReference type="ChEBI" id="CHEBI:2480"/>
        <dbReference type="ChEBI" id="CHEBI:15378"/>
        <dbReference type="ChEBI" id="CHEBI:37565"/>
        <dbReference type="ChEBI" id="CHEBI:58189"/>
        <dbReference type="ChEBI" id="CHEBI:58502"/>
        <dbReference type="EC" id="2.7.1.156"/>
    </reaction>
</comment>
<keyword evidence="21" id="KW-1185">Reference proteome</keyword>
<evidence type="ECO:0000256" key="12">
    <source>
        <dbReference type="ARBA" id="ARBA00022741"/>
    </source>
</evidence>
<evidence type="ECO:0000256" key="8">
    <source>
        <dbReference type="ARBA" id="ARBA00012016"/>
    </source>
</evidence>
<keyword evidence="13 20" id="KW-0418">Kinase</keyword>
<dbReference type="NCBIfam" id="NF004469">
    <property type="entry name" value="PRK05800.1"/>
    <property type="match status" value="1"/>
</dbReference>
<dbReference type="GO" id="GO:0008820">
    <property type="term" value="F:cobinamide phosphate guanylyltransferase activity"/>
    <property type="evidence" value="ECO:0007669"/>
    <property type="project" value="UniProtKB-EC"/>
</dbReference>
<feature type="binding site" evidence="19">
    <location>
        <position position="91"/>
    </location>
    <ligand>
        <name>GTP</name>
        <dbReference type="ChEBI" id="CHEBI:37565"/>
    </ligand>
</feature>
<name>A0A1I3SNX9_9BACL</name>
<dbReference type="PANTHER" id="PTHR34848:SF1">
    <property type="entry name" value="BIFUNCTIONAL ADENOSYLCOBALAMIN BIOSYNTHESIS PROTEIN COBU"/>
    <property type="match status" value="1"/>
</dbReference>
<evidence type="ECO:0000256" key="19">
    <source>
        <dbReference type="PIRSR" id="PIRSR006135-2"/>
    </source>
</evidence>
<keyword evidence="12 19" id="KW-0547">Nucleotide-binding</keyword>
<dbReference type="GO" id="GO:0043752">
    <property type="term" value="F:adenosylcobinamide kinase activity"/>
    <property type="evidence" value="ECO:0007669"/>
    <property type="project" value="UniProtKB-EC"/>
</dbReference>
<keyword evidence="15 19" id="KW-0342">GTP-binding</keyword>
<dbReference type="SUPFAM" id="SSF52540">
    <property type="entry name" value="P-loop containing nucleoside triphosphate hydrolases"/>
    <property type="match status" value="1"/>
</dbReference>
<dbReference type="EC" id="2.7.1.156" evidence="8"/>
<evidence type="ECO:0000256" key="17">
    <source>
        <dbReference type="ARBA" id="ARBA00030571"/>
    </source>
</evidence>
<dbReference type="Gene3D" id="3.40.50.300">
    <property type="entry name" value="P-loop containing nucleotide triphosphate hydrolases"/>
    <property type="match status" value="1"/>
</dbReference>
<dbReference type="EMBL" id="FORT01000004">
    <property type="protein sequence ID" value="SFJ59087.1"/>
    <property type="molecule type" value="Genomic_DNA"/>
</dbReference>
<dbReference type="InterPro" id="IPR027417">
    <property type="entry name" value="P-loop_NTPase"/>
</dbReference>
<dbReference type="CDD" id="cd00544">
    <property type="entry name" value="CobU"/>
    <property type="match status" value="1"/>
</dbReference>
<comment type="pathway">
    <text evidence="6">Cofactor biosynthesis; adenosylcobalamin biosynthesis; adenosylcobalamin from cob(II)yrinate a,c-diamide: step 5/7.</text>
</comment>
<evidence type="ECO:0000256" key="11">
    <source>
        <dbReference type="ARBA" id="ARBA00022679"/>
    </source>
</evidence>
<dbReference type="STRING" id="1884381.SAMN05518846_104205"/>
<dbReference type="PIRSF" id="PIRSF006135">
    <property type="entry name" value="CobU"/>
    <property type="match status" value="1"/>
</dbReference>
<evidence type="ECO:0000256" key="3">
    <source>
        <dbReference type="ARBA" id="ARBA00001522"/>
    </source>
</evidence>
<evidence type="ECO:0000256" key="7">
    <source>
        <dbReference type="ARBA" id="ARBA00007490"/>
    </source>
</evidence>
<feature type="binding site" evidence="19">
    <location>
        <position position="63"/>
    </location>
    <ligand>
        <name>GTP</name>
        <dbReference type="ChEBI" id="CHEBI:37565"/>
    </ligand>
</feature>
<keyword evidence="14" id="KW-0067">ATP-binding</keyword>
<comment type="pathway">
    <text evidence="5">Cofactor biosynthesis; adenosylcobalamin biosynthesis; adenosylcobalamin from cob(II)yrinate a,c-diamide: step 6/7.</text>
</comment>
<dbReference type="GO" id="GO:0005525">
    <property type="term" value="F:GTP binding"/>
    <property type="evidence" value="ECO:0007669"/>
    <property type="project" value="UniProtKB-KW"/>
</dbReference>
<dbReference type="InterPro" id="IPR003203">
    <property type="entry name" value="CobU/CobP"/>
</dbReference>
<comment type="catalytic activity">
    <reaction evidence="1">
        <text>adenosylcob(III)inamide + ATP = adenosylcob(III)inamide phosphate + ADP + H(+)</text>
        <dbReference type="Rhea" id="RHEA:15769"/>
        <dbReference type="ChEBI" id="CHEBI:2480"/>
        <dbReference type="ChEBI" id="CHEBI:15378"/>
        <dbReference type="ChEBI" id="CHEBI:30616"/>
        <dbReference type="ChEBI" id="CHEBI:58502"/>
        <dbReference type="ChEBI" id="CHEBI:456216"/>
        <dbReference type="EC" id="2.7.1.156"/>
    </reaction>
</comment>
<accession>A0A1I3SNX9</accession>
<keyword evidence="10" id="KW-0169">Cobalamin biosynthesis</keyword>
<dbReference type="Pfam" id="PF02283">
    <property type="entry name" value="CobU"/>
    <property type="match status" value="1"/>
</dbReference>
<comment type="function">
    <text evidence="4">Catalyzes ATP-dependent phosphorylation of adenosylcobinamide and addition of GMP to adenosylcobinamide phosphate.</text>
</comment>
<evidence type="ECO:0000256" key="10">
    <source>
        <dbReference type="ARBA" id="ARBA00022573"/>
    </source>
</evidence>
<evidence type="ECO:0000256" key="6">
    <source>
        <dbReference type="ARBA" id="ARBA00005159"/>
    </source>
</evidence>
<evidence type="ECO:0000256" key="5">
    <source>
        <dbReference type="ARBA" id="ARBA00004692"/>
    </source>
</evidence>
<dbReference type="GO" id="GO:0009236">
    <property type="term" value="P:cobalamin biosynthetic process"/>
    <property type="evidence" value="ECO:0007669"/>
    <property type="project" value="UniProtKB-UniPathway"/>
</dbReference>
<comment type="similarity">
    <text evidence="7">Belongs to the CobU/CobP family.</text>
</comment>
<dbReference type="Proteomes" id="UP000198915">
    <property type="component" value="Unassembled WGS sequence"/>
</dbReference>
<comment type="catalytic activity">
    <reaction evidence="2">
        <text>adenosylcob(III)inamide phosphate + GTP + H(+) = adenosylcob(III)inamide-GDP + diphosphate</text>
        <dbReference type="Rhea" id="RHEA:22712"/>
        <dbReference type="ChEBI" id="CHEBI:15378"/>
        <dbReference type="ChEBI" id="CHEBI:33019"/>
        <dbReference type="ChEBI" id="CHEBI:37565"/>
        <dbReference type="ChEBI" id="CHEBI:58502"/>
        <dbReference type="ChEBI" id="CHEBI:60487"/>
        <dbReference type="EC" id="2.7.7.62"/>
    </reaction>
</comment>
<evidence type="ECO:0000256" key="9">
    <source>
        <dbReference type="ARBA" id="ARBA00012523"/>
    </source>
</evidence>
<dbReference type="PANTHER" id="PTHR34848">
    <property type="match status" value="1"/>
</dbReference>
<evidence type="ECO:0000313" key="20">
    <source>
        <dbReference type="EMBL" id="SFJ59087.1"/>
    </source>
</evidence>
<dbReference type="EC" id="2.7.7.62" evidence="9"/>
<sequence>MVVLITGGAKSGKSSFAEKYAARLGAKGIYIATSPVFDEELEERVKKHQLRRAQAAFPWDTIEEPHELNAILRELAAAAKLWEEETVVVVDCLILWLSNWLLRFEQDRAVERIEEQMALLVDTLRAFPGTLLLVTNEVGYGIVPEYPLGRLFRDLAGVMNQRIAAVCDRVFLVTAGIPVELKSREFIF</sequence>
<dbReference type="UniPathway" id="UPA00148">
    <property type="reaction ID" value="UER00236"/>
</dbReference>
<dbReference type="RefSeq" id="WP_092267665.1">
    <property type="nucleotide sequence ID" value="NZ_FORT01000004.1"/>
</dbReference>
<evidence type="ECO:0000256" key="14">
    <source>
        <dbReference type="ARBA" id="ARBA00022840"/>
    </source>
</evidence>
<evidence type="ECO:0000256" key="13">
    <source>
        <dbReference type="ARBA" id="ARBA00022777"/>
    </source>
</evidence>
<evidence type="ECO:0000256" key="2">
    <source>
        <dbReference type="ARBA" id="ARBA00000711"/>
    </source>
</evidence>
<feature type="binding site" evidence="19">
    <location>
        <begin position="7"/>
        <end position="14"/>
    </location>
    <ligand>
        <name>GTP</name>
        <dbReference type="ChEBI" id="CHEBI:37565"/>
    </ligand>
</feature>
<feature type="active site" description="GMP-histidine intermediate" evidence="18">
    <location>
        <position position="48"/>
    </location>
</feature>
<organism evidence="20 21">
    <name type="scientific">Brevibacillus centrosporus</name>
    <dbReference type="NCBI Taxonomy" id="54910"/>
    <lineage>
        <taxon>Bacteria</taxon>
        <taxon>Bacillati</taxon>
        <taxon>Bacillota</taxon>
        <taxon>Bacilli</taxon>
        <taxon>Bacillales</taxon>
        <taxon>Paenibacillaceae</taxon>
        <taxon>Brevibacillus</taxon>
    </lineage>
</organism>
<dbReference type="GO" id="GO:0005524">
    <property type="term" value="F:ATP binding"/>
    <property type="evidence" value="ECO:0007669"/>
    <property type="project" value="UniProtKB-KW"/>
</dbReference>
<evidence type="ECO:0000256" key="16">
    <source>
        <dbReference type="ARBA" id="ARBA00029570"/>
    </source>
</evidence>
<feature type="binding site" evidence="19">
    <location>
        <begin position="32"/>
        <end position="34"/>
    </location>
    <ligand>
        <name>GTP</name>
        <dbReference type="ChEBI" id="CHEBI:37565"/>
    </ligand>
</feature>
<keyword evidence="11 20" id="KW-0808">Transferase</keyword>
<proteinExistence type="inferred from homology"/>
<dbReference type="AlphaFoldDB" id="A0A1I3SNX9"/>